<evidence type="ECO:0000313" key="1">
    <source>
        <dbReference type="EMBL" id="KAK9001914.1"/>
    </source>
</evidence>
<name>A0ABR2QMX5_9ROSI</name>
<keyword evidence="2" id="KW-1185">Reference proteome</keyword>
<dbReference type="Proteomes" id="UP001396334">
    <property type="component" value="Unassembled WGS sequence"/>
</dbReference>
<gene>
    <name evidence="1" type="ORF">V6N11_024609</name>
</gene>
<reference evidence="1 2" key="1">
    <citation type="journal article" date="2024" name="G3 (Bethesda)">
        <title>Genome assembly of Hibiscus sabdariffa L. provides insights into metabolisms of medicinal natural products.</title>
        <authorList>
            <person name="Kim T."/>
        </authorList>
    </citation>
    <scope>NUCLEOTIDE SEQUENCE [LARGE SCALE GENOMIC DNA]</scope>
    <source>
        <strain evidence="1">TK-2024</strain>
        <tissue evidence="1">Old leaves</tissue>
    </source>
</reference>
<sequence>MGSRFDILQEEHVLEAELVVNEICDNHLKVHTTKSNFQIESNKDNEAIVILDDGEGCSKGVRDNLLRKISNTHMKLDKSKEADVGHKVSDFAKDEIREIVSNERITDTEISLDKEKHTAVRVGIEKSTLPPKISEGRGASILNRGGTKIQAKTVTAFKGNQRQSSKIRKNDDTSKIKQNLASRVSSIVSDLDKVAFAEDARPGNSDQQHINVHWCENGTFMKVGNDQGPN</sequence>
<accession>A0ABR2QMX5</accession>
<evidence type="ECO:0000313" key="2">
    <source>
        <dbReference type="Proteomes" id="UP001396334"/>
    </source>
</evidence>
<dbReference type="EMBL" id="JBBPBN010000035">
    <property type="protein sequence ID" value="KAK9001914.1"/>
    <property type="molecule type" value="Genomic_DNA"/>
</dbReference>
<proteinExistence type="predicted"/>
<comment type="caution">
    <text evidence="1">The sequence shown here is derived from an EMBL/GenBank/DDBJ whole genome shotgun (WGS) entry which is preliminary data.</text>
</comment>
<organism evidence="1 2">
    <name type="scientific">Hibiscus sabdariffa</name>
    <name type="common">roselle</name>
    <dbReference type="NCBI Taxonomy" id="183260"/>
    <lineage>
        <taxon>Eukaryota</taxon>
        <taxon>Viridiplantae</taxon>
        <taxon>Streptophyta</taxon>
        <taxon>Embryophyta</taxon>
        <taxon>Tracheophyta</taxon>
        <taxon>Spermatophyta</taxon>
        <taxon>Magnoliopsida</taxon>
        <taxon>eudicotyledons</taxon>
        <taxon>Gunneridae</taxon>
        <taxon>Pentapetalae</taxon>
        <taxon>rosids</taxon>
        <taxon>malvids</taxon>
        <taxon>Malvales</taxon>
        <taxon>Malvaceae</taxon>
        <taxon>Malvoideae</taxon>
        <taxon>Hibiscus</taxon>
    </lineage>
</organism>
<protein>
    <submittedName>
        <fullName evidence="1">Uncharacterized protein</fullName>
    </submittedName>
</protein>